<proteinExistence type="predicted"/>
<name>A0A8H7S3Y0_9FUNG</name>
<organism evidence="1 2">
    <name type="scientific">Circinella minor</name>
    <dbReference type="NCBI Taxonomy" id="1195481"/>
    <lineage>
        <taxon>Eukaryota</taxon>
        <taxon>Fungi</taxon>
        <taxon>Fungi incertae sedis</taxon>
        <taxon>Mucoromycota</taxon>
        <taxon>Mucoromycotina</taxon>
        <taxon>Mucoromycetes</taxon>
        <taxon>Mucorales</taxon>
        <taxon>Lichtheimiaceae</taxon>
        <taxon>Circinella</taxon>
    </lineage>
</organism>
<keyword evidence="2" id="KW-1185">Reference proteome</keyword>
<gene>
    <name evidence="1" type="ORF">INT45_000220</name>
</gene>
<evidence type="ECO:0000313" key="1">
    <source>
        <dbReference type="EMBL" id="KAG2221307.1"/>
    </source>
</evidence>
<dbReference type="EMBL" id="JAEPRB010000113">
    <property type="protein sequence ID" value="KAG2221307.1"/>
    <property type="molecule type" value="Genomic_DNA"/>
</dbReference>
<accession>A0A8H7S3Y0</accession>
<protein>
    <submittedName>
        <fullName evidence="1">Uncharacterized protein</fullName>
    </submittedName>
</protein>
<dbReference type="Proteomes" id="UP000646827">
    <property type="component" value="Unassembled WGS sequence"/>
</dbReference>
<sequence>MPSITISLNKDDKSFDHLSTTNITCPDNDNNTNTTNHNSKMKRSRFTFQDIAEEVVAKEKLKTWKRKKQTSTINEKRSKSVALVGAIMEYLARRRQRKQHQPLINHDQDSIHAAESTYLL</sequence>
<comment type="caution">
    <text evidence="1">The sequence shown here is derived from an EMBL/GenBank/DDBJ whole genome shotgun (WGS) entry which is preliminary data.</text>
</comment>
<reference evidence="1 2" key="1">
    <citation type="submission" date="2020-12" db="EMBL/GenBank/DDBJ databases">
        <title>Metabolic potential, ecology and presence of endohyphal bacteria is reflected in genomic diversity of Mucoromycotina.</title>
        <authorList>
            <person name="Muszewska A."/>
            <person name="Okrasinska A."/>
            <person name="Steczkiewicz K."/>
            <person name="Drgas O."/>
            <person name="Orlowska M."/>
            <person name="Perlinska-Lenart U."/>
            <person name="Aleksandrzak-Piekarczyk T."/>
            <person name="Szatraj K."/>
            <person name="Zielenkiewicz U."/>
            <person name="Pilsyk S."/>
            <person name="Malc E."/>
            <person name="Mieczkowski P."/>
            <person name="Kruszewska J.S."/>
            <person name="Biernat P."/>
            <person name="Pawlowska J."/>
        </authorList>
    </citation>
    <scope>NUCLEOTIDE SEQUENCE [LARGE SCALE GENOMIC DNA]</scope>
    <source>
        <strain evidence="1 2">CBS 142.35</strain>
    </source>
</reference>
<dbReference type="AlphaFoldDB" id="A0A8H7S3Y0"/>
<evidence type="ECO:0000313" key="2">
    <source>
        <dbReference type="Proteomes" id="UP000646827"/>
    </source>
</evidence>